<comment type="caution">
    <text evidence="3">The sequence shown here is derived from an EMBL/GenBank/DDBJ whole genome shotgun (WGS) entry which is preliminary data.</text>
</comment>
<keyword evidence="2" id="KW-1133">Transmembrane helix</keyword>
<dbReference type="PRINTS" id="PR00813">
    <property type="entry name" value="BCTERIALGSPG"/>
</dbReference>
<reference evidence="3 4" key="1">
    <citation type="submission" date="2017-09" db="EMBL/GenBank/DDBJ databases">
        <title>Depth-based differentiation of microbial function through sediment-hosted aquifers and enrichment of novel symbionts in the deep terrestrial subsurface.</title>
        <authorList>
            <person name="Probst A.J."/>
            <person name="Ladd B."/>
            <person name="Jarett J.K."/>
            <person name="Geller-Mcgrath D.E."/>
            <person name="Sieber C.M."/>
            <person name="Emerson J.B."/>
            <person name="Anantharaman K."/>
            <person name="Thomas B.C."/>
            <person name="Malmstrom R."/>
            <person name="Stieglmeier M."/>
            <person name="Klingl A."/>
            <person name="Woyke T."/>
            <person name="Ryan C.M."/>
            <person name="Banfield J.F."/>
        </authorList>
    </citation>
    <scope>NUCLEOTIDE SEQUENCE [LARGE SCALE GENOMIC DNA]</scope>
    <source>
        <strain evidence="3">CG23_combo_of_CG06-09_8_20_14_all_41_10</strain>
    </source>
</reference>
<accession>A0A2G9YHI3</accession>
<dbReference type="GO" id="GO:0015628">
    <property type="term" value="P:protein secretion by the type II secretion system"/>
    <property type="evidence" value="ECO:0007669"/>
    <property type="project" value="InterPro"/>
</dbReference>
<organism evidence="3 4">
    <name type="scientific">Candidatus Sherwoodlollariibacterium unditelluris</name>
    <dbReference type="NCBI Taxonomy" id="1974757"/>
    <lineage>
        <taxon>Bacteria</taxon>
        <taxon>Pseudomonadati</taxon>
        <taxon>Candidatus Omnitrophota</taxon>
        <taxon>Candidatus Sherwoodlollariibacterium</taxon>
    </lineage>
</organism>
<dbReference type="Proteomes" id="UP000231292">
    <property type="component" value="Unassembled WGS sequence"/>
</dbReference>
<dbReference type="InterPro" id="IPR000983">
    <property type="entry name" value="Bac_GSPG_pilin"/>
</dbReference>
<proteinExistence type="predicted"/>
<evidence type="ECO:0000256" key="1">
    <source>
        <dbReference type="ARBA" id="ARBA00022481"/>
    </source>
</evidence>
<sequence length="129" mass="13884">MKKGKSFTLIELILVISIIIILAVIAIPNFYKTKQRVIEKEGIVNIKLIAAAERIYRMEQVDYVGCTDASGCNGLLKLMLNGTNWAYNVTTSGSPGSKTANITATSTTGCTYTLDSSNFDALPTPTGCI</sequence>
<dbReference type="EMBL" id="PCRK01000174">
    <property type="protein sequence ID" value="PIP18709.1"/>
    <property type="molecule type" value="Genomic_DNA"/>
</dbReference>
<keyword evidence="1" id="KW-0488">Methylation</keyword>
<dbReference type="Gene3D" id="3.30.700.10">
    <property type="entry name" value="Glycoprotein, Type 4 Pilin"/>
    <property type="match status" value="1"/>
</dbReference>
<dbReference type="GO" id="GO:0015627">
    <property type="term" value="C:type II protein secretion system complex"/>
    <property type="evidence" value="ECO:0007669"/>
    <property type="project" value="InterPro"/>
</dbReference>
<name>A0A2G9YHI3_9BACT</name>
<keyword evidence="2" id="KW-0472">Membrane</keyword>
<dbReference type="AlphaFoldDB" id="A0A2G9YHI3"/>
<evidence type="ECO:0000256" key="2">
    <source>
        <dbReference type="SAM" id="Phobius"/>
    </source>
</evidence>
<protein>
    <recommendedName>
        <fullName evidence="5">Prepilin-type N-terminal cleavage/methylation domain-containing protein</fullName>
    </recommendedName>
</protein>
<evidence type="ECO:0000313" key="4">
    <source>
        <dbReference type="Proteomes" id="UP000231292"/>
    </source>
</evidence>
<feature type="transmembrane region" description="Helical" evidence="2">
    <location>
        <begin position="12"/>
        <end position="31"/>
    </location>
</feature>
<evidence type="ECO:0008006" key="5">
    <source>
        <dbReference type="Google" id="ProtNLM"/>
    </source>
</evidence>
<gene>
    <name evidence="3" type="ORF">COX41_06780</name>
</gene>
<evidence type="ECO:0000313" key="3">
    <source>
        <dbReference type="EMBL" id="PIP18709.1"/>
    </source>
</evidence>
<dbReference type="InterPro" id="IPR045584">
    <property type="entry name" value="Pilin-like"/>
</dbReference>
<dbReference type="SUPFAM" id="SSF54523">
    <property type="entry name" value="Pili subunits"/>
    <property type="match status" value="1"/>
</dbReference>
<keyword evidence="2" id="KW-0812">Transmembrane</keyword>